<dbReference type="Proteomes" id="UP000184782">
    <property type="component" value="Unassembled WGS sequence"/>
</dbReference>
<dbReference type="AlphaFoldDB" id="A0A1N6H509"/>
<name>A0A1N6H509_9FLAO</name>
<evidence type="ECO:0000313" key="2">
    <source>
        <dbReference type="EMBL" id="SIO14846.1"/>
    </source>
</evidence>
<proteinExistence type="predicted"/>
<evidence type="ECO:0000313" key="3">
    <source>
        <dbReference type="Proteomes" id="UP000184782"/>
    </source>
</evidence>
<feature type="transmembrane region" description="Helical" evidence="1">
    <location>
        <begin position="210"/>
        <end position="227"/>
    </location>
</feature>
<feature type="transmembrane region" description="Helical" evidence="1">
    <location>
        <begin position="233"/>
        <end position="255"/>
    </location>
</feature>
<feature type="transmembrane region" description="Helical" evidence="1">
    <location>
        <begin position="345"/>
        <end position="364"/>
    </location>
</feature>
<feature type="transmembrane region" description="Helical" evidence="1">
    <location>
        <begin position="174"/>
        <end position="189"/>
    </location>
</feature>
<dbReference type="OrthoDB" id="1244758at2"/>
<keyword evidence="3" id="KW-1185">Reference proteome</keyword>
<keyword evidence="1" id="KW-0472">Membrane</keyword>
<organism evidence="2 3">
    <name type="scientific">Chryseobacterium scophthalmum</name>
    <dbReference type="NCBI Taxonomy" id="59733"/>
    <lineage>
        <taxon>Bacteria</taxon>
        <taxon>Pseudomonadati</taxon>
        <taxon>Bacteroidota</taxon>
        <taxon>Flavobacteriia</taxon>
        <taxon>Flavobacteriales</taxon>
        <taxon>Weeksellaceae</taxon>
        <taxon>Chryseobacterium group</taxon>
        <taxon>Chryseobacterium</taxon>
    </lineage>
</organism>
<feature type="transmembrane region" description="Helical" evidence="1">
    <location>
        <begin position="146"/>
        <end position="162"/>
    </location>
</feature>
<feature type="transmembrane region" description="Helical" evidence="1">
    <location>
        <begin position="118"/>
        <end position="139"/>
    </location>
</feature>
<keyword evidence="1" id="KW-0812">Transmembrane</keyword>
<accession>A0A1N6H509</accession>
<protein>
    <recommendedName>
        <fullName evidence="4">Dolichyl-phosphate-mannose-protein mannosyltransferase</fullName>
    </recommendedName>
</protein>
<evidence type="ECO:0000256" key="1">
    <source>
        <dbReference type="SAM" id="Phobius"/>
    </source>
</evidence>
<dbReference type="STRING" id="59733.SAMN05421769_2212"/>
<feature type="transmembrane region" description="Helical" evidence="1">
    <location>
        <begin position="319"/>
        <end position="339"/>
    </location>
</feature>
<dbReference type="EMBL" id="FSRQ01000002">
    <property type="protein sequence ID" value="SIO14846.1"/>
    <property type="molecule type" value="Genomic_DNA"/>
</dbReference>
<sequence length="376" mass="44854">MNLKWGLSFLFFILGLSFLTFSCYQNRVYDWDMPGYLGSVYSWEFPDDAKKAQEKVYSDIEKEASKTEFNDILHYNHANEVFYADYKAFGEQLPYYKIKLGFNAAVYVLYKLGFTGPLSVLMVNIFSYFICGLLMFYILKLLFPKNYFIAPLLSLFVFWFPPVRDMAQNPTPDMFVFVFLMFFIISLLQKKSELLQFIFLLCCVLIRPDYVLFAMSYLFVVFVFKYFKENKQINYSLILQGFSIAVIYVAIIKYYNYPGWKDLFYDSFFYRRPIISAEKAEFTFQKYFDFLLFKLINFKKITLTSLILVGSTFYFSKDWWIRILSLLFFANIYIKFVFFPDSANLRFFLGFVLLLFIVLLYALSKKYNGFQLRKNA</sequence>
<reference evidence="3" key="1">
    <citation type="submission" date="2016-12" db="EMBL/GenBank/DDBJ databases">
        <authorList>
            <person name="Varghese N."/>
            <person name="Submissions S."/>
        </authorList>
    </citation>
    <scope>NUCLEOTIDE SEQUENCE [LARGE SCALE GENOMIC DNA]</scope>
    <source>
        <strain evidence="3">DSM 16779</strain>
    </source>
</reference>
<dbReference type="RefSeq" id="WP_074230389.1">
    <property type="nucleotide sequence ID" value="NZ_FSRQ01000002.1"/>
</dbReference>
<keyword evidence="1" id="KW-1133">Transmembrane helix</keyword>
<gene>
    <name evidence="2" type="ORF">SAMN05421769_2212</name>
</gene>
<dbReference type="PROSITE" id="PS51257">
    <property type="entry name" value="PROKAR_LIPOPROTEIN"/>
    <property type="match status" value="1"/>
</dbReference>
<evidence type="ECO:0008006" key="4">
    <source>
        <dbReference type="Google" id="ProtNLM"/>
    </source>
</evidence>